<comment type="caution">
    <text evidence="15">Lacks conserved residue(s) required for the propagation of feature annotation.</text>
</comment>
<dbReference type="EMBL" id="CP002408">
    <property type="protein sequence ID" value="AFU58697.1"/>
    <property type="molecule type" value="Genomic_DNA"/>
</dbReference>
<keyword evidence="4 15" id="KW-0001">2Fe-2S</keyword>
<evidence type="ECO:0000256" key="1">
    <source>
        <dbReference type="ARBA" id="ARBA00001946"/>
    </source>
</evidence>
<dbReference type="GO" id="GO:0009099">
    <property type="term" value="P:L-valine biosynthetic process"/>
    <property type="evidence" value="ECO:0007669"/>
    <property type="project" value="UniProtKB-UniRule"/>
</dbReference>
<dbReference type="SUPFAM" id="SSF143975">
    <property type="entry name" value="IlvD/EDD N-terminal domain-like"/>
    <property type="match status" value="1"/>
</dbReference>
<evidence type="ECO:0000256" key="4">
    <source>
        <dbReference type="ARBA" id="ARBA00022714"/>
    </source>
</evidence>
<evidence type="ECO:0000313" key="18">
    <source>
        <dbReference type="EMBL" id="AFU58697.1"/>
    </source>
</evidence>
<keyword evidence="3 15" id="KW-0028">Amino-acid biosynthesis</keyword>
<evidence type="ECO:0000256" key="13">
    <source>
        <dbReference type="ARBA" id="ARBA00029437"/>
    </source>
</evidence>
<dbReference type="InterPro" id="IPR042096">
    <property type="entry name" value="Dihydro-acid_dehy_C"/>
</dbReference>
<comment type="subunit">
    <text evidence="15">Homodimer.</text>
</comment>
<evidence type="ECO:0000256" key="9">
    <source>
        <dbReference type="ARBA" id="ARBA00023239"/>
    </source>
</evidence>
<dbReference type="GO" id="GO:0009097">
    <property type="term" value="P:isoleucine biosynthetic process"/>
    <property type="evidence" value="ECO:0007669"/>
    <property type="project" value="UniProtKB-UniRule"/>
</dbReference>
<comment type="function">
    <text evidence="15">Functions in the biosynthesis of branched-chain amino acids. Catalyzes the dehydration of (2R,3R)-2,3-dihydroxy-3-methylpentanoate (2,3-dihydroxy-3-methylvalerate) into 2-oxo-3-methylpentanoate (2-oxo-3-methylvalerate) and of (2R)-2,3-dihydroxy-3-methylbutanoate (2,3-dihydroxyisovalerate) into 2-oxo-3-methylbutanoate (2-oxoisovalerate), the penultimate precursor to L-isoleucine and L-valine, respectively.</text>
</comment>
<dbReference type="Pfam" id="PF00920">
    <property type="entry name" value="ILVD_EDD_N"/>
    <property type="match status" value="1"/>
</dbReference>
<evidence type="ECO:0000256" key="12">
    <source>
        <dbReference type="ARBA" id="ARBA00029436"/>
    </source>
</evidence>
<evidence type="ECO:0000256" key="15">
    <source>
        <dbReference type="HAMAP-Rule" id="MF_00012"/>
    </source>
</evidence>
<dbReference type="GO" id="GO:0000287">
    <property type="term" value="F:magnesium ion binding"/>
    <property type="evidence" value="ECO:0007669"/>
    <property type="project" value="UniProtKB-UniRule"/>
</dbReference>
<dbReference type="FunCoup" id="K0IK82">
    <property type="interactions" value="180"/>
</dbReference>
<keyword evidence="7 15" id="KW-0408">Iron</keyword>
<dbReference type="InterPro" id="IPR037237">
    <property type="entry name" value="IlvD/EDD_N"/>
</dbReference>
<keyword evidence="5 15" id="KW-0479">Metal-binding</keyword>
<dbReference type="Pfam" id="PF24877">
    <property type="entry name" value="ILV_EDD_C"/>
    <property type="match status" value="1"/>
</dbReference>
<evidence type="ECO:0000256" key="11">
    <source>
        <dbReference type="ARBA" id="ARBA00029304"/>
    </source>
</evidence>
<evidence type="ECO:0000313" key="19">
    <source>
        <dbReference type="Proteomes" id="UP000008037"/>
    </source>
</evidence>
<dbReference type="PROSITE" id="PS00886">
    <property type="entry name" value="ILVD_EDD_1"/>
    <property type="match status" value="1"/>
</dbReference>
<dbReference type="InParanoid" id="K0IK82"/>
<dbReference type="InterPro" id="IPR050165">
    <property type="entry name" value="DHAD_IlvD/Edd"/>
</dbReference>
<dbReference type="GeneID" id="13795627"/>
<dbReference type="HAMAP" id="MF_00012">
    <property type="entry name" value="IlvD"/>
    <property type="match status" value="1"/>
</dbReference>
<evidence type="ECO:0000259" key="16">
    <source>
        <dbReference type="Pfam" id="PF00920"/>
    </source>
</evidence>
<comment type="catalytic activity">
    <reaction evidence="11">
        <text>(2R)-2,3-dihydroxy-3-methylbutanoate = 3-methyl-2-oxobutanoate + H2O</text>
        <dbReference type="Rhea" id="RHEA:24809"/>
        <dbReference type="ChEBI" id="CHEBI:11851"/>
        <dbReference type="ChEBI" id="CHEBI:15377"/>
        <dbReference type="ChEBI" id="CHEBI:49072"/>
        <dbReference type="EC" id="4.2.1.9"/>
    </reaction>
    <physiologicalReaction direction="left-to-right" evidence="11">
        <dbReference type="Rhea" id="RHEA:24810"/>
    </physiologicalReaction>
</comment>
<reference evidence="18 19" key="1">
    <citation type="journal article" date="2012" name="Environ. Microbiol.">
        <title>The genome of the ammonia-oxidizing Candidatus Nitrososphaera gargensis: insights into metabolic versatility and environmental adaptations.</title>
        <authorList>
            <person name="Spang A."/>
            <person name="Poehlein A."/>
            <person name="Offre P."/>
            <person name="Zumbragel S."/>
            <person name="Haider S."/>
            <person name="Rychlik N."/>
            <person name="Nowka B."/>
            <person name="Schmeisser C."/>
            <person name="Lebedeva E.V."/>
            <person name="Rattei T."/>
            <person name="Bohm C."/>
            <person name="Schmid M."/>
            <person name="Galushko A."/>
            <person name="Hatzenpichler R."/>
            <person name="Weinmaier T."/>
            <person name="Daniel R."/>
            <person name="Schleper C."/>
            <person name="Spieck E."/>
            <person name="Streit W."/>
            <person name="Wagner M."/>
        </authorList>
    </citation>
    <scope>NUCLEOTIDE SEQUENCE [LARGE SCALE GENOMIC DNA]</scope>
    <source>
        <strain evidence="19">Ga9.2</strain>
    </source>
</reference>
<dbReference type="PROSITE" id="PS00887">
    <property type="entry name" value="ILVD_EDD_2"/>
    <property type="match status" value="1"/>
</dbReference>
<dbReference type="Gene3D" id="3.50.30.80">
    <property type="entry name" value="IlvD/EDD C-terminal domain-like"/>
    <property type="match status" value="1"/>
</dbReference>
<name>K0IK82_NITGG</name>
<feature type="binding site" evidence="15">
    <location>
        <position position="122"/>
    </location>
    <ligand>
        <name>Mg(2+)</name>
        <dbReference type="ChEBI" id="CHEBI:18420"/>
    </ligand>
</feature>
<feature type="domain" description="Dihydroxy-acid/6-phosphogluconate dehydratase C-terminal" evidence="17">
    <location>
        <begin position="363"/>
        <end position="552"/>
    </location>
</feature>
<proteinExistence type="inferred from homology"/>
<evidence type="ECO:0000256" key="2">
    <source>
        <dbReference type="ARBA" id="ARBA00006486"/>
    </source>
</evidence>
<evidence type="ECO:0000256" key="5">
    <source>
        <dbReference type="ARBA" id="ARBA00022723"/>
    </source>
</evidence>
<gene>
    <name evidence="15 18" type="primary">ilvD</name>
    <name evidence="18" type="ordered locus">Ngar_c17640</name>
</gene>
<feature type="binding site" evidence="15">
    <location>
        <position position="80"/>
    </location>
    <ligand>
        <name>Mg(2+)</name>
        <dbReference type="ChEBI" id="CHEBI:18420"/>
    </ligand>
</feature>
<dbReference type="InterPro" id="IPR000581">
    <property type="entry name" value="ILV_EDD_N"/>
</dbReference>
<feature type="binding site" description="via carbamate group" evidence="15">
    <location>
        <position position="123"/>
    </location>
    <ligand>
        <name>Mg(2+)</name>
        <dbReference type="ChEBI" id="CHEBI:18420"/>
    </ligand>
</feature>
<evidence type="ECO:0000256" key="3">
    <source>
        <dbReference type="ARBA" id="ARBA00022605"/>
    </source>
</evidence>
<comment type="cofactor">
    <cofactor evidence="1 15">
        <name>Mg(2+)</name>
        <dbReference type="ChEBI" id="CHEBI:18420"/>
    </cofactor>
</comment>
<comment type="similarity">
    <text evidence="2 15">Belongs to the IlvD/Edd family.</text>
</comment>
<evidence type="ECO:0000256" key="6">
    <source>
        <dbReference type="ARBA" id="ARBA00022842"/>
    </source>
</evidence>
<dbReference type="PANTHER" id="PTHR21000">
    <property type="entry name" value="DIHYDROXY-ACID DEHYDRATASE DAD"/>
    <property type="match status" value="1"/>
</dbReference>
<comment type="catalytic activity">
    <reaction evidence="15">
        <text>(2R,3R)-2,3-dihydroxy-3-methylpentanoate = (S)-3-methyl-2-oxopentanoate + H2O</text>
        <dbReference type="Rhea" id="RHEA:27694"/>
        <dbReference type="ChEBI" id="CHEBI:15377"/>
        <dbReference type="ChEBI" id="CHEBI:35146"/>
        <dbReference type="ChEBI" id="CHEBI:49258"/>
        <dbReference type="EC" id="4.2.1.9"/>
    </reaction>
</comment>
<feature type="modified residue" description="N6-carboxylysine" evidence="15">
    <location>
        <position position="123"/>
    </location>
</feature>
<keyword evidence="10 15" id="KW-0100">Branched-chain amino acid biosynthesis</keyword>
<dbReference type="UniPathway" id="UPA00047">
    <property type="reaction ID" value="UER00057"/>
</dbReference>
<dbReference type="Proteomes" id="UP000008037">
    <property type="component" value="Chromosome"/>
</dbReference>
<dbReference type="GO" id="GO:0051537">
    <property type="term" value="F:2 iron, 2 sulfur cluster binding"/>
    <property type="evidence" value="ECO:0007669"/>
    <property type="project" value="UniProtKB-UniRule"/>
</dbReference>
<accession>K0IK82</accession>
<feature type="active site" description="Proton acceptor" evidence="15">
    <location>
        <position position="471"/>
    </location>
</feature>
<keyword evidence="9 15" id="KW-0456">Lyase</keyword>
<dbReference type="PATRIC" id="fig|1237085.11.peg.1739"/>
<feature type="binding site" evidence="15">
    <location>
        <position position="48"/>
    </location>
    <ligand>
        <name>[2Fe-2S] cluster</name>
        <dbReference type="ChEBI" id="CHEBI:190135"/>
    </ligand>
</feature>
<dbReference type="GO" id="GO:0004160">
    <property type="term" value="F:dihydroxy-acid dehydratase activity"/>
    <property type="evidence" value="ECO:0007669"/>
    <property type="project" value="UniProtKB-UniRule"/>
</dbReference>
<dbReference type="SUPFAM" id="SSF52016">
    <property type="entry name" value="LeuD/IlvD-like"/>
    <property type="match status" value="1"/>
</dbReference>
<dbReference type="HOGENOM" id="CLU_014271_4_2_2"/>
<dbReference type="PANTHER" id="PTHR21000:SF5">
    <property type="entry name" value="DIHYDROXY-ACID DEHYDRATASE, MITOCHONDRIAL"/>
    <property type="match status" value="1"/>
</dbReference>
<comment type="cofactor">
    <cofactor evidence="15">
        <name>[2Fe-2S] cluster</name>
        <dbReference type="ChEBI" id="CHEBI:190135"/>
    </cofactor>
    <text evidence="15">Binds 1 [2Fe-2S] cluster per subunit. This cluster acts as a Lewis acid cofactor.</text>
</comment>
<dbReference type="InterPro" id="IPR020558">
    <property type="entry name" value="DiOHA_6PGluconate_deHydtase_CS"/>
</dbReference>
<dbReference type="OrthoDB" id="8674at2157"/>
<keyword evidence="6 15" id="KW-0460">Magnesium</keyword>
<dbReference type="FunFam" id="3.50.30.80:FF:000001">
    <property type="entry name" value="Dihydroxy-acid dehydratase"/>
    <property type="match status" value="1"/>
</dbReference>
<dbReference type="RefSeq" id="WP_015019234.1">
    <property type="nucleotide sequence ID" value="NC_018719.1"/>
</dbReference>
<dbReference type="EC" id="4.2.1.9" evidence="14 15"/>
<organism evidence="18 19">
    <name type="scientific">Nitrososphaera gargensis (strain Ga9.2)</name>
    <dbReference type="NCBI Taxonomy" id="1237085"/>
    <lineage>
        <taxon>Archaea</taxon>
        <taxon>Nitrososphaerota</taxon>
        <taxon>Nitrososphaeria</taxon>
        <taxon>Nitrososphaerales</taxon>
        <taxon>Nitrososphaeraceae</taxon>
        <taxon>Nitrososphaera</taxon>
    </lineage>
</organism>
<evidence type="ECO:0000259" key="17">
    <source>
        <dbReference type="Pfam" id="PF24877"/>
    </source>
</evidence>
<feature type="binding site" evidence="15">
    <location>
        <position position="445"/>
    </location>
    <ligand>
        <name>Mg(2+)</name>
        <dbReference type="ChEBI" id="CHEBI:18420"/>
    </ligand>
</feature>
<dbReference type="KEGG" id="nga:Ngar_c17640"/>
<dbReference type="NCBIfam" id="TIGR00110">
    <property type="entry name" value="ilvD"/>
    <property type="match status" value="1"/>
</dbReference>
<dbReference type="AlphaFoldDB" id="K0IK82"/>
<keyword evidence="8 15" id="KW-0411">Iron-sulfur</keyword>
<comment type="pathway">
    <text evidence="12 15">Amino-acid biosynthesis; L-valine biosynthesis; L-valine from pyruvate: step 3/4.</text>
</comment>
<keyword evidence="19" id="KW-1185">Reference proteome</keyword>
<dbReference type="InterPro" id="IPR056740">
    <property type="entry name" value="ILV_EDD_C"/>
</dbReference>
<protein>
    <recommendedName>
        <fullName evidence="14 15">Dihydroxy-acid dehydratase</fullName>
        <shortName evidence="15">DAD</shortName>
        <ecNumber evidence="14 15">4.2.1.9</ecNumber>
    </recommendedName>
</protein>
<dbReference type="STRING" id="1237085.Ngar_c17640"/>
<dbReference type="NCBIfam" id="NF002068">
    <property type="entry name" value="PRK00911.1"/>
    <property type="match status" value="1"/>
</dbReference>
<evidence type="ECO:0000256" key="14">
    <source>
        <dbReference type="ARBA" id="ARBA00029490"/>
    </source>
</evidence>
<dbReference type="UniPathway" id="UPA00049">
    <property type="reaction ID" value="UER00061"/>
</dbReference>
<evidence type="ECO:0000256" key="10">
    <source>
        <dbReference type="ARBA" id="ARBA00023304"/>
    </source>
</evidence>
<comment type="pathway">
    <text evidence="13 15">Amino-acid biosynthesis; L-isoleucine biosynthesis; L-isoleucine from 2-oxobutanoate: step 3/4.</text>
</comment>
<evidence type="ECO:0000256" key="8">
    <source>
        <dbReference type="ARBA" id="ARBA00023014"/>
    </source>
</evidence>
<feature type="domain" description="Dihydroxy-acid/6-phosphogluconate dehydratase N-terminal" evidence="16">
    <location>
        <begin position="33"/>
        <end position="350"/>
    </location>
</feature>
<dbReference type="InterPro" id="IPR004404">
    <property type="entry name" value="DihydroxyA_deHydtase"/>
</dbReference>
<sequence length="559" mass="59759">MELQSRKAIEGPARAPHRAMYKAMGLTNEDLDRPLIGVSSTCNEATPCNIHLGQLAQSAKRGVKDAGCTPREFTAIAVSDGIAMGHEGMKASLVSREIIADSIEVMVRAHQYDGVVGISGCDKSLPGTLMGMGRLNLPAIFVYGGTIMPGVWNGKQVTVQDVYEAVGAYDAGKMTLQELLSLEDVACPAAGSCAGMYTANTMASISEAIGMSLPGSASPPAESERRHEICYNTGKAIMNLLENNIRPRDIMTFEAFENAIMMANAIGGSTNAVLHLLAIAREVGVKLTLSDFERIRKRTPHIADMRPGGMYVMLDLDKVGGVPVILNSLLKKGLLHGDIMTVTGKTMKENLESMTFNYGPDAKVVRHLDNPIKIEGTLKILKGTLAPDGAVVKLAGVQSKRFVGRARVFDAEEKAFDAISKRKIVEGDVVVIRYEGPKGGPGMREMLAVTAALVGQGLGEKVAMVTDGRFSGATRGFMIGHVAPEAMVGGPIALVKEGDEIVIDTSKSRIDLRVSKAELKKRMKKWKPIRPHYKTGALAKYASLVQSASEGAVTLPVKV</sequence>
<evidence type="ECO:0000256" key="7">
    <source>
        <dbReference type="ARBA" id="ARBA00023004"/>
    </source>
</evidence>